<name>A0A382YTM7_9ZZZZ</name>
<protein>
    <submittedName>
        <fullName evidence="1">Uncharacterized protein</fullName>
    </submittedName>
</protein>
<sequence>VKLRKKVSESLVKTTIKKNMPNFILNIYYKKINTKEKIAEKQRNQFIDSLGYPWSNDEARYDWNKMKSIILEHGDLTKR</sequence>
<accession>A0A382YTM7</accession>
<gene>
    <name evidence="1" type="ORF">METZ01_LOCUS439305</name>
</gene>
<reference evidence="1" key="1">
    <citation type="submission" date="2018-05" db="EMBL/GenBank/DDBJ databases">
        <authorList>
            <person name="Lanie J.A."/>
            <person name="Ng W.-L."/>
            <person name="Kazmierczak K.M."/>
            <person name="Andrzejewski T.M."/>
            <person name="Davidsen T.M."/>
            <person name="Wayne K.J."/>
            <person name="Tettelin H."/>
            <person name="Glass J.I."/>
            <person name="Rusch D."/>
            <person name="Podicherti R."/>
            <person name="Tsui H.-C.T."/>
            <person name="Winkler M.E."/>
        </authorList>
    </citation>
    <scope>NUCLEOTIDE SEQUENCE</scope>
</reference>
<proteinExistence type="predicted"/>
<feature type="non-terminal residue" evidence="1">
    <location>
        <position position="1"/>
    </location>
</feature>
<dbReference type="AlphaFoldDB" id="A0A382YTM7"/>
<evidence type="ECO:0000313" key="1">
    <source>
        <dbReference type="EMBL" id="SVD86451.1"/>
    </source>
</evidence>
<organism evidence="1">
    <name type="scientific">marine metagenome</name>
    <dbReference type="NCBI Taxonomy" id="408172"/>
    <lineage>
        <taxon>unclassified sequences</taxon>
        <taxon>metagenomes</taxon>
        <taxon>ecological metagenomes</taxon>
    </lineage>
</organism>
<dbReference type="EMBL" id="UINC01178347">
    <property type="protein sequence ID" value="SVD86451.1"/>
    <property type="molecule type" value="Genomic_DNA"/>
</dbReference>